<evidence type="ECO:0008006" key="4">
    <source>
        <dbReference type="Google" id="ProtNLM"/>
    </source>
</evidence>
<dbReference type="AlphaFoldDB" id="D9WHD3"/>
<keyword evidence="3" id="KW-1185">Reference proteome</keyword>
<gene>
    <name evidence="2" type="ORF">SSOG_08773</name>
</gene>
<evidence type="ECO:0000313" key="3">
    <source>
        <dbReference type="Proteomes" id="UP000003963"/>
    </source>
</evidence>
<dbReference type="SUPFAM" id="SSF69118">
    <property type="entry name" value="AhpD-like"/>
    <property type="match status" value="1"/>
</dbReference>
<accession>D9WHD3</accession>
<dbReference type="HOGENOM" id="CLU_1642788_0_0_11"/>
<dbReference type="Gene3D" id="1.20.1290.10">
    <property type="entry name" value="AhpD-like"/>
    <property type="match status" value="1"/>
</dbReference>
<protein>
    <recommendedName>
        <fullName evidence="4">Carboxymuconolactone decarboxylase</fullName>
    </recommendedName>
</protein>
<feature type="compositionally biased region" description="Polar residues" evidence="1">
    <location>
        <begin position="139"/>
        <end position="151"/>
    </location>
</feature>
<sequence>MTHRLPLLRPSTLGPGQRALHEEITGGPRAAGPQPFALTDAEGRLHGPFNAMLLSPALGGALQSLGTAIRYASHLTPRIWETAILVVATAWDSAFERHAHERTGAAVGLTEPWTTRGTRSSEPPSANAPCSNSPPWSATTAHWPSSYGSSRWTRHRHPRRP</sequence>
<dbReference type="STRING" id="457427.SSOG_08773"/>
<dbReference type="EMBL" id="GG657754">
    <property type="protein sequence ID" value="EFL29059.1"/>
    <property type="molecule type" value="Genomic_DNA"/>
</dbReference>
<evidence type="ECO:0000256" key="1">
    <source>
        <dbReference type="SAM" id="MobiDB-lite"/>
    </source>
</evidence>
<feature type="compositionally biased region" description="Low complexity" evidence="1">
    <location>
        <begin position="120"/>
        <end position="138"/>
    </location>
</feature>
<feature type="region of interest" description="Disordered" evidence="1">
    <location>
        <begin position="106"/>
        <end position="161"/>
    </location>
</feature>
<feature type="compositionally biased region" description="Basic residues" evidence="1">
    <location>
        <begin position="152"/>
        <end position="161"/>
    </location>
</feature>
<reference evidence="2 3" key="1">
    <citation type="submission" date="2009-02" db="EMBL/GenBank/DDBJ databases">
        <title>Annotation of Streptomyces hygroscopicus strain ATCC 53653.</title>
        <authorList>
            <consortium name="The Broad Institute Genome Sequencing Platform"/>
            <consortium name="Broad Institute Microbial Sequencing Center"/>
            <person name="Fischbach M."/>
            <person name="Godfrey P."/>
            <person name="Ward D."/>
            <person name="Young S."/>
            <person name="Zeng Q."/>
            <person name="Koehrsen M."/>
            <person name="Alvarado L."/>
            <person name="Berlin A.M."/>
            <person name="Bochicchio J."/>
            <person name="Borenstein D."/>
            <person name="Chapman S.B."/>
            <person name="Chen Z."/>
            <person name="Engels R."/>
            <person name="Freedman E."/>
            <person name="Gellesch M."/>
            <person name="Goldberg J."/>
            <person name="Griggs A."/>
            <person name="Gujja S."/>
            <person name="Heilman E.R."/>
            <person name="Heiman D.I."/>
            <person name="Hepburn T.A."/>
            <person name="Howarth C."/>
            <person name="Jen D."/>
            <person name="Larson L."/>
            <person name="Lewis B."/>
            <person name="Mehta T."/>
            <person name="Park D."/>
            <person name="Pearson M."/>
            <person name="Richards J."/>
            <person name="Roberts A."/>
            <person name="Saif S."/>
            <person name="Shea T.D."/>
            <person name="Shenoy N."/>
            <person name="Sisk P."/>
            <person name="Stolte C."/>
            <person name="Sykes S.N."/>
            <person name="Thomson T."/>
            <person name="Walk T."/>
            <person name="White J."/>
            <person name="Yandava C."/>
            <person name="Straight P."/>
            <person name="Clardy J."/>
            <person name="Hung D."/>
            <person name="Kolter R."/>
            <person name="Mekalanos J."/>
            <person name="Walker S."/>
            <person name="Walsh C.T."/>
            <person name="Wieland-Brown L.C."/>
            <person name="Haas B."/>
            <person name="Nusbaum C."/>
            <person name="Birren B."/>
        </authorList>
    </citation>
    <scope>NUCLEOTIDE SEQUENCE [LARGE SCALE GENOMIC DNA]</scope>
    <source>
        <strain evidence="2 3">ATCC 53653</strain>
    </source>
</reference>
<dbReference type="Proteomes" id="UP000003963">
    <property type="component" value="Unassembled WGS sequence"/>
</dbReference>
<proteinExistence type="predicted"/>
<evidence type="ECO:0000313" key="2">
    <source>
        <dbReference type="EMBL" id="EFL29059.1"/>
    </source>
</evidence>
<organism evidence="2 3">
    <name type="scientific">Streptomyces himastatinicus ATCC 53653</name>
    <dbReference type="NCBI Taxonomy" id="457427"/>
    <lineage>
        <taxon>Bacteria</taxon>
        <taxon>Bacillati</taxon>
        <taxon>Actinomycetota</taxon>
        <taxon>Actinomycetes</taxon>
        <taxon>Kitasatosporales</taxon>
        <taxon>Streptomycetaceae</taxon>
        <taxon>Streptomyces</taxon>
        <taxon>Streptomyces violaceusniger group</taxon>
    </lineage>
</organism>
<dbReference type="RefSeq" id="WP_009720856.1">
    <property type="nucleotide sequence ID" value="NZ_GG657754.1"/>
</dbReference>
<dbReference type="InterPro" id="IPR029032">
    <property type="entry name" value="AhpD-like"/>
</dbReference>
<name>D9WHD3_9ACTN</name>